<feature type="compositionally biased region" description="Acidic residues" evidence="1">
    <location>
        <begin position="1606"/>
        <end position="1615"/>
    </location>
</feature>
<accession>A0A3B0N6P2</accession>
<gene>
    <name evidence="2" type="ORF">TAT_000136600</name>
</gene>
<feature type="compositionally biased region" description="Low complexity" evidence="1">
    <location>
        <begin position="2047"/>
        <end position="2056"/>
    </location>
</feature>
<feature type="compositionally biased region" description="Basic and acidic residues" evidence="1">
    <location>
        <begin position="1588"/>
        <end position="1605"/>
    </location>
</feature>
<feature type="region of interest" description="Disordered" evidence="1">
    <location>
        <begin position="1"/>
        <end position="52"/>
    </location>
</feature>
<protein>
    <submittedName>
        <fullName evidence="2">SfiI-subtelomeric related protein family member, putative</fullName>
    </submittedName>
</protein>
<feature type="compositionally biased region" description="Low complexity" evidence="1">
    <location>
        <begin position="1622"/>
        <end position="1638"/>
    </location>
</feature>
<organism evidence="2">
    <name type="scientific">Theileria annulata</name>
    <dbReference type="NCBI Taxonomy" id="5874"/>
    <lineage>
        <taxon>Eukaryota</taxon>
        <taxon>Sar</taxon>
        <taxon>Alveolata</taxon>
        <taxon>Apicomplexa</taxon>
        <taxon>Aconoidasida</taxon>
        <taxon>Piroplasmida</taxon>
        <taxon>Theileriidae</taxon>
        <taxon>Theileria</taxon>
    </lineage>
</organism>
<proteinExistence type="predicted"/>
<feature type="region of interest" description="Disordered" evidence="1">
    <location>
        <begin position="1588"/>
        <end position="1652"/>
    </location>
</feature>
<dbReference type="EMBL" id="UIVT01000002">
    <property type="protein sequence ID" value="SVP90656.1"/>
    <property type="molecule type" value="Genomic_DNA"/>
</dbReference>
<feature type="region of interest" description="Disordered" evidence="1">
    <location>
        <begin position="2018"/>
        <end position="2078"/>
    </location>
</feature>
<feature type="compositionally biased region" description="Low complexity" evidence="1">
    <location>
        <begin position="22"/>
        <end position="36"/>
    </location>
</feature>
<sequence length="2078" mass="236850">MNNIKIDKTCAGQGSQSPNPESQPKSSSSATDQSSSGTGESQECQSTSTNPVTSVNKVTLDIEKNESTSEFDYSKDDKIYTFTVKDSHVFNKVTKETDEVWDSKEGECGTKVIFIDENDKYVSILLTNNMFKLFHLVNNEWKDITSDRADVTNLKFFSNNDTELKSSDFKVTIVDYSYEFTFNAGVKCMKIKYADDDVWKNTDDSEFAEITAFDLGLLSNTFFVKRQNKFKKLEFKPAQSKAGTKGTYSTGTGTGTDGTLVTLDISQTENTDQCEYSKDGKIHTFAAKPGHVVNKVTKGTDVVWDSKEGECGTKVVFIDEHDKYVSILLQSNGFVFYILSDDGTWTDITDKRHDITRLKFYGDGDSGISQSDYTVTIVDYAYEYKFNTEVSCKKIKYADDDIWKDTDDSEFADITAFDLALPSNTFFVKKESKFKKLDFEPTQTHKKARHTELISSTEPVPEKVAVTVLAPTGKPRAKKTPEVVAGHRTAITLNISEKASNSAIEFKEDYLKNVMIYSAKEKYVFNKIVMSSSGCCGSKCCEFQTVFWKAKDESQYFHRVYIDGLGTFSRTSNLSIHLCNGNFIHFNKPGSGFWSQSPGVVDLDVRISNSNIKVDYFMKNNFRIYVAKPGYTIRKVVKSKKCSSDCCGSPKVIWEADKEHALKVVLMGSKKEPKHVAVLLKNGELNLLFKSGSGKPWEDITSTKNNIIDLKMYTMVEGNKYMELHGDHYSITLFNEFYGYLLYEGVDCHLVKHNDRTIWDHREEREFGCLKGVFLDLKSNKFNVMNDNDNYWLSEEVRKVNPITLDISSKASTDDFDFTVDHNRNIMIYTSKGNAIFNQVKDVSLVWETFEPQRYSTKVFVDKSGHNVSIYLMNGQILHFGRSEGGKWLSNPSKIILDLDKTSSTIGYDFVHHGESRTFTAKSGYEFKTVMVSNTFSKDHTFWEAEKDEEYSTKVTVYGVETNVRNINIFMNNNEIKHFHKANKKWVTTTPIVLDIESNTDNDLFEYRSTRNFGHFNPKPNLTIEKIVKSYKSNPCVSTCFGSTCCGSIDELVIWTAQPEDHGLKAVLMGSGKDEKYMSILLQSRNFVLLRKCGKGECWEDITKEKSDFSGIKMYSLEEGTSNYHELTETDYDPIIFESRYGYEFKDGVKCVKITYNNTLLWSHTDDPEFGYLKGLYLDLPKDQFSVTNLKDQTKHLTKAKITKVTLDINKKVSTSEFKHSKSRNFHKYTTKFCRVFSKVVQGTTDIWDSKDDVYGNSVGVRTKDDQNYVVVLLDNGNFVLLQESGGNWTDITSSRFDVKLLKFYSKSDDELTSSNYTVELLGHYRCFTISYVFDRGPKCKSVIYGYDTVWDENSCCSYKTIQRFDFDPISNIFYAVKNCCEWKKIDYKPTPETAAMITKVSVTKPAEPTKVTLDIEKTESTDEFDYTEQNGVVTYKPKDDHLFSKVSHGTKDIWESKDNIFGTLVRTKVSKDVKFLVVLLDNNMFTLFELVGGEWKDITTERHDITEIKFFGEGDTEITKTDYTVSIVDLSFTYLFNSGVSCKTIKLGEDEIWKHTDDSKFADIKSFSLGLASNSFFVKNQSDDVKKIEEKAEPPEEKAEAKTEEPEEKTEEPEATPPATTPETQQETTPTEESSTPEPEPEPETTPVVTKVDLDIQNTQSTSQFDYSDKNGIVTYSVKSGHGFNKVSKGTIVVWESTDHHGTLVRTKLFSNNERFLAIIFYNNSFKLFRQSEGDTSWQDITNTRRDVAKLKFLSHNDHEFTNVEFTVSFVDFFYIYKFNTGVRCKKIMLGEGELWTNTDDPLFSEIKSLSLDLPTNKFIVTNLKDQTKELTIPNITIDSLDVQNTQTTTEFDYSRSSDFHKYNPKSGYVFSKVSEGTTVIWESKDNLYGTQVMFIEGVKYLAVLLQNNNFVLFEHHNDKWHDITSKRHDVTKVKFFGDDNVELTKSDYNASFVDFFYRLKFNTNVKCRKITYNNIELWKHTDDPKFSEIMLFSMGLASNSFFVKSISGYCKKLPETAEPTQQATEAEESEQQSAESEESTEAEDPATPAEPAESNQPEEHDSSEQSIPDPSSASSS</sequence>
<name>A0A3B0N6P2_THEAN</name>
<dbReference type="VEuPathDB" id="PiroplasmaDB:TA17600"/>
<feature type="compositionally biased region" description="Polar residues" evidence="1">
    <location>
        <begin position="37"/>
        <end position="52"/>
    </location>
</feature>
<evidence type="ECO:0000256" key="1">
    <source>
        <dbReference type="SAM" id="MobiDB-lite"/>
    </source>
</evidence>
<feature type="compositionally biased region" description="Low complexity" evidence="1">
    <location>
        <begin position="2066"/>
        <end position="2078"/>
    </location>
</feature>
<dbReference type="VEuPathDB" id="PiroplasmaDB:TA03025"/>
<feature type="compositionally biased region" description="Acidic residues" evidence="1">
    <location>
        <begin position="2027"/>
        <end position="2046"/>
    </location>
</feature>
<dbReference type="InterPro" id="IPR007480">
    <property type="entry name" value="DUF529"/>
</dbReference>
<dbReference type="Pfam" id="PF04385">
    <property type="entry name" value="FAINT"/>
    <property type="match status" value="9"/>
</dbReference>
<reference evidence="2" key="1">
    <citation type="submission" date="2018-07" db="EMBL/GenBank/DDBJ databases">
        <authorList>
            <person name="Quirk P.G."/>
            <person name="Krulwich T.A."/>
        </authorList>
    </citation>
    <scope>NUCLEOTIDE SEQUENCE</scope>
    <source>
        <strain evidence="2">Anand</strain>
    </source>
</reference>
<evidence type="ECO:0000313" key="2">
    <source>
        <dbReference type="EMBL" id="SVP90656.1"/>
    </source>
</evidence>